<evidence type="ECO:0000313" key="1">
    <source>
        <dbReference type="EMBL" id="ODA08274.1"/>
    </source>
</evidence>
<name>A0ABX2ZAD6_PAEPO</name>
<keyword evidence="2" id="KW-1185">Reference proteome</keyword>
<gene>
    <name evidence="1" type="ORF">A7312_27800</name>
</gene>
<accession>A0ABX2ZAD6</accession>
<organism evidence="1 2">
    <name type="scientific">Paenibacillus polymyxa</name>
    <name type="common">Bacillus polymyxa</name>
    <dbReference type="NCBI Taxonomy" id="1406"/>
    <lineage>
        <taxon>Bacteria</taxon>
        <taxon>Bacillati</taxon>
        <taxon>Bacillota</taxon>
        <taxon>Bacilli</taxon>
        <taxon>Bacillales</taxon>
        <taxon>Paenibacillaceae</taxon>
        <taxon>Paenibacillus</taxon>
    </lineage>
</organism>
<protein>
    <submittedName>
        <fullName evidence="1">Uncharacterized protein</fullName>
    </submittedName>
</protein>
<reference evidence="2" key="1">
    <citation type="submission" date="2016-05" db="EMBL/GenBank/DDBJ databases">
        <title>Whole genome shotgun sequencing of cultured foodborne pathogen.</title>
        <authorList>
            <person name="Zheng J."/>
            <person name="Timme R."/>
            <person name="Allard M."/>
            <person name="Strain E."/>
            <person name="Luo Y."/>
            <person name="Brown E."/>
        </authorList>
    </citation>
    <scope>NUCLEOTIDE SEQUENCE [LARGE SCALE GENOMIC DNA]</scope>
    <source>
        <strain evidence="2">CFSAN034343</strain>
    </source>
</reference>
<proteinExistence type="predicted"/>
<comment type="caution">
    <text evidence="1">The sequence shown here is derived from an EMBL/GenBank/DDBJ whole genome shotgun (WGS) entry which is preliminary data.</text>
</comment>
<evidence type="ECO:0000313" key="2">
    <source>
        <dbReference type="Proteomes" id="UP000094974"/>
    </source>
</evidence>
<sequence>MANIQMKEVAEIKKRWREKDGDKHCDHPFLLKEYNLGSSTGDYVCSQCGTAGWGPRWNKKQ</sequence>
<dbReference type="RefSeq" id="WP_068940442.1">
    <property type="nucleotide sequence ID" value="NZ_LYND01000132.1"/>
</dbReference>
<dbReference type="Proteomes" id="UP000094974">
    <property type="component" value="Unassembled WGS sequence"/>
</dbReference>
<dbReference type="EMBL" id="LYND01000132">
    <property type="protein sequence ID" value="ODA08274.1"/>
    <property type="molecule type" value="Genomic_DNA"/>
</dbReference>